<dbReference type="Gene3D" id="3.40.710.10">
    <property type="entry name" value="DD-peptidase/beta-lactamase superfamily"/>
    <property type="match status" value="1"/>
</dbReference>
<accession>I0IQT7</accession>
<evidence type="ECO:0000256" key="1">
    <source>
        <dbReference type="ARBA" id="ARBA00022801"/>
    </source>
</evidence>
<dbReference type="Pfam" id="PF00144">
    <property type="entry name" value="Beta-lactamase"/>
    <property type="match status" value="1"/>
</dbReference>
<dbReference type="KEGG" id="lfc:LFE_1959"/>
<dbReference type="OrthoDB" id="9770183at2"/>
<organism evidence="3 4">
    <name type="scientific">Leptospirillum ferrooxidans (strain C2-3)</name>
    <dbReference type="NCBI Taxonomy" id="1162668"/>
    <lineage>
        <taxon>Bacteria</taxon>
        <taxon>Pseudomonadati</taxon>
        <taxon>Nitrospirota</taxon>
        <taxon>Nitrospiria</taxon>
        <taxon>Nitrospirales</taxon>
        <taxon>Nitrospiraceae</taxon>
        <taxon>Leptospirillum</taxon>
    </lineage>
</organism>
<protein>
    <submittedName>
        <fullName evidence="3">Putative beta-lactamase family protein</fullName>
    </submittedName>
</protein>
<dbReference type="PANTHER" id="PTHR43283:SF11">
    <property type="entry name" value="BETA-LACTAMASE-RELATED DOMAIN-CONTAINING PROTEIN"/>
    <property type="match status" value="1"/>
</dbReference>
<gene>
    <name evidence="3" type="ordered locus">LFE_1959</name>
</gene>
<keyword evidence="4" id="KW-1185">Reference proteome</keyword>
<dbReference type="RefSeq" id="WP_014450120.1">
    <property type="nucleotide sequence ID" value="NC_017094.1"/>
</dbReference>
<dbReference type="AlphaFoldDB" id="I0IQT7"/>
<dbReference type="InterPro" id="IPR050789">
    <property type="entry name" value="Diverse_Enzym_Activities"/>
</dbReference>
<sequence>MTDISDHDQPSSERIRVLLEGARQNGAFPGAVLLWGVASGQYSFLCSGVLRKDIPGAPVTEKTLFDLASLTKPLVTATLSLLATQEGLISPSTPLEELMSLPGRHFLARQPFSRLLSHSSGLLSWAPLYREIPPDNPALFREILEQKILDLPPDYTPGTTARYSDFGYILAGRIIERIYGNRSLASLFKEKVTEPLQILNTGFIETGEASPLRMQSIASTEMIEGAGIPFTGIVHDEHARYMGGVSGHAGLFGSALSVWNLVLPWMGKGTFFDPAILADFRRKQPEISWTCGWDTPTGDSQSGHLFSEKAIGHLGYTGTSIWMEPGNGRIIILLTNRVHPSRTQNLLKIWRPRIHDAVMECGFD</sequence>
<dbReference type="InterPro" id="IPR012338">
    <property type="entry name" value="Beta-lactam/transpept-like"/>
</dbReference>
<keyword evidence="1" id="KW-0378">Hydrolase</keyword>
<dbReference type="GO" id="GO:0016787">
    <property type="term" value="F:hydrolase activity"/>
    <property type="evidence" value="ECO:0007669"/>
    <property type="project" value="UniProtKB-KW"/>
</dbReference>
<dbReference type="MEROPS" id="S12.950"/>
<dbReference type="PANTHER" id="PTHR43283">
    <property type="entry name" value="BETA-LACTAMASE-RELATED"/>
    <property type="match status" value="1"/>
</dbReference>
<reference evidence="4" key="2">
    <citation type="submission" date="2012-03" db="EMBL/GenBank/DDBJ databases">
        <title>The complete genome sequence of the pioneer microbe on fresh volcanic deposit, Leptospirillum ferrooxidans strain C2-3.</title>
        <authorList>
            <person name="Fujimura R."/>
            <person name="Sato Y."/>
            <person name="Nishizawa T."/>
            <person name="Nanba K."/>
            <person name="Oshima K."/>
            <person name="Hattori M."/>
            <person name="Kamijo T."/>
            <person name="Ohta H."/>
        </authorList>
    </citation>
    <scope>NUCLEOTIDE SEQUENCE [LARGE SCALE GENOMIC DNA]</scope>
    <source>
        <strain evidence="4">C2-3</strain>
    </source>
</reference>
<dbReference type="HOGENOM" id="CLU_020027_1_1_0"/>
<proteinExistence type="predicted"/>
<dbReference type="STRING" id="1162668.LFE_1959"/>
<evidence type="ECO:0000259" key="2">
    <source>
        <dbReference type="Pfam" id="PF00144"/>
    </source>
</evidence>
<evidence type="ECO:0000313" key="3">
    <source>
        <dbReference type="EMBL" id="BAM07636.1"/>
    </source>
</evidence>
<dbReference type="Proteomes" id="UP000007382">
    <property type="component" value="Chromosome"/>
</dbReference>
<reference evidence="3 4" key="1">
    <citation type="journal article" date="2012" name="J. Bacteriol.">
        <title>Complete Genome Sequence of Leptospirillum ferrooxidans Strain C2-3, Isolated from a Fresh Volcanic Ash Deposit on the Island of Miyake, Japan.</title>
        <authorList>
            <person name="Fujimura R."/>
            <person name="Sato Y."/>
            <person name="Nishizawa T."/>
            <person name="Oshima K."/>
            <person name="Kim S.-W."/>
            <person name="Hattori M."/>
            <person name="Kamijo T."/>
            <person name="Ohta H."/>
        </authorList>
    </citation>
    <scope>NUCLEOTIDE SEQUENCE [LARGE SCALE GENOMIC DNA]</scope>
    <source>
        <strain evidence="3 4">C2-3</strain>
    </source>
</reference>
<dbReference type="PATRIC" id="fig|1162668.3.peg.2323"/>
<dbReference type="eggNOG" id="COG1680">
    <property type="taxonomic scope" value="Bacteria"/>
</dbReference>
<evidence type="ECO:0000313" key="4">
    <source>
        <dbReference type="Proteomes" id="UP000007382"/>
    </source>
</evidence>
<dbReference type="SUPFAM" id="SSF56601">
    <property type="entry name" value="beta-lactamase/transpeptidase-like"/>
    <property type="match status" value="1"/>
</dbReference>
<feature type="domain" description="Beta-lactamase-related" evidence="2">
    <location>
        <begin position="21"/>
        <end position="342"/>
    </location>
</feature>
<dbReference type="InterPro" id="IPR001466">
    <property type="entry name" value="Beta-lactam-related"/>
</dbReference>
<name>I0IQT7_LEPFC</name>
<dbReference type="EMBL" id="AP012342">
    <property type="protein sequence ID" value="BAM07636.1"/>
    <property type="molecule type" value="Genomic_DNA"/>
</dbReference>